<evidence type="ECO:0000313" key="2">
    <source>
        <dbReference type="Proteomes" id="UP000054538"/>
    </source>
</evidence>
<organism evidence="1 2">
    <name type="scientific">Paxillus rubicundulus Ve08.2h10</name>
    <dbReference type="NCBI Taxonomy" id="930991"/>
    <lineage>
        <taxon>Eukaryota</taxon>
        <taxon>Fungi</taxon>
        <taxon>Dikarya</taxon>
        <taxon>Basidiomycota</taxon>
        <taxon>Agaricomycotina</taxon>
        <taxon>Agaricomycetes</taxon>
        <taxon>Agaricomycetidae</taxon>
        <taxon>Boletales</taxon>
        <taxon>Paxilineae</taxon>
        <taxon>Paxillaceae</taxon>
        <taxon>Paxillus</taxon>
    </lineage>
</organism>
<name>A0A0D0E604_9AGAM</name>
<reference evidence="2" key="2">
    <citation type="submission" date="2015-01" db="EMBL/GenBank/DDBJ databases">
        <title>Evolutionary Origins and Diversification of the Mycorrhizal Mutualists.</title>
        <authorList>
            <consortium name="DOE Joint Genome Institute"/>
            <consortium name="Mycorrhizal Genomics Consortium"/>
            <person name="Kohler A."/>
            <person name="Kuo A."/>
            <person name="Nagy L.G."/>
            <person name="Floudas D."/>
            <person name="Copeland A."/>
            <person name="Barry K.W."/>
            <person name="Cichocki N."/>
            <person name="Veneault-Fourrey C."/>
            <person name="LaButti K."/>
            <person name="Lindquist E.A."/>
            <person name="Lipzen A."/>
            <person name="Lundell T."/>
            <person name="Morin E."/>
            <person name="Murat C."/>
            <person name="Riley R."/>
            <person name="Ohm R."/>
            <person name="Sun H."/>
            <person name="Tunlid A."/>
            <person name="Henrissat B."/>
            <person name="Grigoriev I.V."/>
            <person name="Hibbett D.S."/>
            <person name="Martin F."/>
        </authorList>
    </citation>
    <scope>NUCLEOTIDE SEQUENCE [LARGE SCALE GENOMIC DNA]</scope>
    <source>
        <strain evidence="2">Ve08.2h10</strain>
    </source>
</reference>
<dbReference type="EMBL" id="KN824837">
    <property type="protein sequence ID" value="KIL00302.1"/>
    <property type="molecule type" value="Genomic_DNA"/>
</dbReference>
<dbReference type="InParanoid" id="A0A0D0E604"/>
<evidence type="ECO:0000313" key="1">
    <source>
        <dbReference type="EMBL" id="KIL00302.1"/>
    </source>
</evidence>
<protein>
    <recommendedName>
        <fullName evidence="3">Glutamyl-tRNA(Gln) amidotransferase subunit F, mitochondrial</fullName>
    </recommendedName>
</protein>
<accession>A0A0D0E604</accession>
<dbReference type="HOGENOM" id="CLU_108161_0_0_1"/>
<dbReference type="AlphaFoldDB" id="A0A0D0E604"/>
<keyword evidence="2" id="KW-1185">Reference proteome</keyword>
<sequence>MITRYNARIKQLSASSRALRTLTSSRGMETDACGIPLKPTWSIRKLLSSYPSPSISPATFKRLHELSALVPPVEGTSQYELTKKELEELVRLVEAVKFTRAESSAIDSIPDGRIWEEGSGMLLTKVLDVNNVEVHGRELLKHASQTINGMYIVETDRKR</sequence>
<evidence type="ECO:0008006" key="3">
    <source>
        <dbReference type="Google" id="ProtNLM"/>
    </source>
</evidence>
<reference evidence="1 2" key="1">
    <citation type="submission" date="2014-04" db="EMBL/GenBank/DDBJ databases">
        <authorList>
            <consortium name="DOE Joint Genome Institute"/>
            <person name="Kuo A."/>
            <person name="Kohler A."/>
            <person name="Jargeat P."/>
            <person name="Nagy L.G."/>
            <person name="Floudas D."/>
            <person name="Copeland A."/>
            <person name="Barry K.W."/>
            <person name="Cichocki N."/>
            <person name="Veneault-Fourrey C."/>
            <person name="LaButti K."/>
            <person name="Lindquist E.A."/>
            <person name="Lipzen A."/>
            <person name="Lundell T."/>
            <person name="Morin E."/>
            <person name="Murat C."/>
            <person name="Sun H."/>
            <person name="Tunlid A."/>
            <person name="Henrissat B."/>
            <person name="Grigoriev I.V."/>
            <person name="Hibbett D.S."/>
            <person name="Martin F."/>
            <person name="Nordberg H.P."/>
            <person name="Cantor M.N."/>
            <person name="Hua S.X."/>
        </authorList>
    </citation>
    <scope>NUCLEOTIDE SEQUENCE [LARGE SCALE GENOMIC DNA]</scope>
    <source>
        <strain evidence="1 2">Ve08.2h10</strain>
    </source>
</reference>
<dbReference type="Proteomes" id="UP000054538">
    <property type="component" value="Unassembled WGS sequence"/>
</dbReference>
<dbReference type="OrthoDB" id="5522061at2759"/>
<gene>
    <name evidence="1" type="ORF">PAXRUDRAFT_821842</name>
</gene>
<proteinExistence type="predicted"/>